<organism evidence="3 4">
    <name type="scientific">Aerosakkonema funiforme FACHB-1375</name>
    <dbReference type="NCBI Taxonomy" id="2949571"/>
    <lineage>
        <taxon>Bacteria</taxon>
        <taxon>Bacillati</taxon>
        <taxon>Cyanobacteriota</taxon>
        <taxon>Cyanophyceae</taxon>
        <taxon>Oscillatoriophycideae</taxon>
        <taxon>Aerosakkonematales</taxon>
        <taxon>Aerosakkonemataceae</taxon>
        <taxon>Aerosakkonema</taxon>
    </lineage>
</organism>
<dbReference type="PANTHER" id="PTHR44858">
    <property type="entry name" value="TETRATRICOPEPTIDE REPEAT PROTEIN 6"/>
    <property type="match status" value="1"/>
</dbReference>
<evidence type="ECO:0000313" key="3">
    <source>
        <dbReference type="EMBL" id="MBD2182898.1"/>
    </source>
</evidence>
<reference evidence="3" key="1">
    <citation type="journal article" date="2015" name="ISME J.">
        <title>Draft Genome Sequence of Streptomyces incarnatus NRRL8089, which Produces the Nucleoside Antibiotic Sinefungin.</title>
        <authorList>
            <person name="Oshima K."/>
            <person name="Hattori M."/>
            <person name="Shimizu H."/>
            <person name="Fukuda K."/>
            <person name="Nemoto M."/>
            <person name="Inagaki K."/>
            <person name="Tamura T."/>
        </authorList>
    </citation>
    <scope>NUCLEOTIDE SEQUENCE</scope>
    <source>
        <strain evidence="3">FACHB-1375</strain>
    </source>
</reference>
<evidence type="ECO:0000313" key="4">
    <source>
        <dbReference type="Proteomes" id="UP000641646"/>
    </source>
</evidence>
<dbReference type="RefSeq" id="WP_190466114.1">
    <property type="nucleotide sequence ID" value="NZ_JACJPW010000044.1"/>
</dbReference>
<evidence type="ECO:0000256" key="1">
    <source>
        <dbReference type="ARBA" id="ARBA00022737"/>
    </source>
</evidence>
<dbReference type="EMBL" id="JACJPW010000044">
    <property type="protein sequence ID" value="MBD2182898.1"/>
    <property type="molecule type" value="Genomic_DNA"/>
</dbReference>
<proteinExistence type="predicted"/>
<dbReference type="SMART" id="SM00028">
    <property type="entry name" value="TPR"/>
    <property type="match status" value="3"/>
</dbReference>
<dbReference type="PANTHER" id="PTHR44858:SF1">
    <property type="entry name" value="UDP-N-ACETYLGLUCOSAMINE--PEPTIDE N-ACETYLGLUCOSAMINYLTRANSFERASE SPINDLY-RELATED"/>
    <property type="match status" value="1"/>
</dbReference>
<dbReference type="Pfam" id="PF13432">
    <property type="entry name" value="TPR_16"/>
    <property type="match status" value="1"/>
</dbReference>
<keyword evidence="2" id="KW-0802">TPR repeat</keyword>
<sequence>MNYIEKAIATSVISAAIGGLIGACSAQEPKILINQKMGEHFYNRGLERLEKRDYQGAIADFNEVIRRQSSNYLAYTNRCVARFKIGEIQTAIADCDRAVQLNPKDGDARYKRGNLRIYIGNKQGAIEDLQTAALIYQQEGNMPRYQDAMEKYQKYSKDITQDGNI</sequence>
<keyword evidence="4" id="KW-1185">Reference proteome</keyword>
<evidence type="ECO:0000256" key="2">
    <source>
        <dbReference type="ARBA" id="ARBA00022803"/>
    </source>
</evidence>
<comment type="caution">
    <text evidence="3">The sequence shown here is derived from an EMBL/GenBank/DDBJ whole genome shotgun (WGS) entry which is preliminary data.</text>
</comment>
<accession>A0A926VGX2</accession>
<gene>
    <name evidence="3" type="ORF">H6G03_17805</name>
</gene>
<dbReference type="Gene3D" id="1.25.40.10">
    <property type="entry name" value="Tetratricopeptide repeat domain"/>
    <property type="match status" value="1"/>
</dbReference>
<dbReference type="PROSITE" id="PS51257">
    <property type="entry name" value="PROKAR_LIPOPROTEIN"/>
    <property type="match status" value="1"/>
</dbReference>
<name>A0A926VGX2_9CYAN</name>
<reference evidence="3" key="2">
    <citation type="submission" date="2020-08" db="EMBL/GenBank/DDBJ databases">
        <authorList>
            <person name="Chen M."/>
            <person name="Teng W."/>
            <person name="Zhao L."/>
            <person name="Hu C."/>
            <person name="Zhou Y."/>
            <person name="Han B."/>
            <person name="Song L."/>
            <person name="Shu W."/>
        </authorList>
    </citation>
    <scope>NUCLEOTIDE SEQUENCE</scope>
    <source>
        <strain evidence="3">FACHB-1375</strain>
    </source>
</reference>
<dbReference type="InterPro" id="IPR050498">
    <property type="entry name" value="Ycf3"/>
</dbReference>
<dbReference type="AlphaFoldDB" id="A0A926VGX2"/>
<dbReference type="InterPro" id="IPR019734">
    <property type="entry name" value="TPR_rpt"/>
</dbReference>
<dbReference type="InterPro" id="IPR011990">
    <property type="entry name" value="TPR-like_helical_dom_sf"/>
</dbReference>
<dbReference type="GO" id="GO:0046813">
    <property type="term" value="P:receptor-mediated virion attachment to host cell"/>
    <property type="evidence" value="ECO:0007669"/>
    <property type="project" value="TreeGrafter"/>
</dbReference>
<keyword evidence="1" id="KW-0677">Repeat</keyword>
<dbReference type="SUPFAM" id="SSF48452">
    <property type="entry name" value="TPR-like"/>
    <property type="match status" value="1"/>
</dbReference>
<dbReference type="Proteomes" id="UP000641646">
    <property type="component" value="Unassembled WGS sequence"/>
</dbReference>
<protein>
    <submittedName>
        <fullName evidence="3">Tetratricopeptide repeat protein</fullName>
    </submittedName>
</protein>
<dbReference type="GO" id="GO:0009279">
    <property type="term" value="C:cell outer membrane"/>
    <property type="evidence" value="ECO:0007669"/>
    <property type="project" value="TreeGrafter"/>
</dbReference>